<sequence>LHFPSYFFFYAKIRHCSLLRLGEVALKVVPHIFYLIHSLKKEHSHLLCLIFSLASISQLCALSSSRFQWLERSSFTITKHLPHLQIYRTIVEKYGVEYSEDEILFRYRRAYGQPWGKSRLRDKRHRRKQGITG</sequence>
<proteinExistence type="predicted"/>
<evidence type="ECO:0000313" key="1">
    <source>
        <dbReference type="EMBL" id="BAT78494.1"/>
    </source>
</evidence>
<dbReference type="EMBL" id="AP015035">
    <property type="protein sequence ID" value="BAT78494.1"/>
    <property type="molecule type" value="Genomic_DNA"/>
</dbReference>
<gene>
    <name evidence="1" type="primary">Vigan.02G117800</name>
    <name evidence="1" type="ORF">VIGAN_02117800</name>
</gene>
<protein>
    <submittedName>
        <fullName evidence="1">Uncharacterized protein</fullName>
    </submittedName>
</protein>
<keyword evidence="2" id="KW-1185">Reference proteome</keyword>
<name>A0A0S3RDB4_PHAAN</name>
<accession>A0A0S3RDB4</accession>
<feature type="non-terminal residue" evidence="1">
    <location>
        <position position="1"/>
    </location>
</feature>
<dbReference type="AlphaFoldDB" id="A0A0S3RDB4"/>
<reference evidence="1 2" key="1">
    <citation type="journal article" date="2015" name="Sci. Rep.">
        <title>The power of single molecule real-time sequencing technology in the de novo assembly of a eukaryotic genome.</title>
        <authorList>
            <person name="Sakai H."/>
            <person name="Naito K."/>
            <person name="Ogiso-Tanaka E."/>
            <person name="Takahashi Y."/>
            <person name="Iseki K."/>
            <person name="Muto C."/>
            <person name="Satou K."/>
            <person name="Teruya K."/>
            <person name="Shiroma A."/>
            <person name="Shimoji M."/>
            <person name="Hirano T."/>
            <person name="Itoh T."/>
            <person name="Kaga A."/>
            <person name="Tomooka N."/>
        </authorList>
    </citation>
    <scope>NUCLEOTIDE SEQUENCE [LARGE SCALE GENOMIC DNA]</scope>
    <source>
        <strain evidence="2">cv. Shumari</strain>
    </source>
</reference>
<evidence type="ECO:0000313" key="2">
    <source>
        <dbReference type="Proteomes" id="UP000291084"/>
    </source>
</evidence>
<organism evidence="1 2">
    <name type="scientific">Vigna angularis var. angularis</name>
    <dbReference type="NCBI Taxonomy" id="157739"/>
    <lineage>
        <taxon>Eukaryota</taxon>
        <taxon>Viridiplantae</taxon>
        <taxon>Streptophyta</taxon>
        <taxon>Embryophyta</taxon>
        <taxon>Tracheophyta</taxon>
        <taxon>Spermatophyta</taxon>
        <taxon>Magnoliopsida</taxon>
        <taxon>eudicotyledons</taxon>
        <taxon>Gunneridae</taxon>
        <taxon>Pentapetalae</taxon>
        <taxon>rosids</taxon>
        <taxon>fabids</taxon>
        <taxon>Fabales</taxon>
        <taxon>Fabaceae</taxon>
        <taxon>Papilionoideae</taxon>
        <taxon>50 kb inversion clade</taxon>
        <taxon>NPAAA clade</taxon>
        <taxon>indigoferoid/millettioid clade</taxon>
        <taxon>Phaseoleae</taxon>
        <taxon>Vigna</taxon>
    </lineage>
</organism>
<dbReference type="Proteomes" id="UP000291084">
    <property type="component" value="Chromosome 2"/>
</dbReference>